<feature type="domain" description="TonB-dependent receptor plug" evidence="14">
    <location>
        <begin position="103"/>
        <end position="209"/>
    </location>
</feature>
<dbReference type="InterPro" id="IPR000531">
    <property type="entry name" value="Beta-barrel_TonB"/>
</dbReference>
<gene>
    <name evidence="15" type="ORF">FC093_06575</name>
</gene>
<evidence type="ECO:0000256" key="4">
    <source>
        <dbReference type="ARBA" id="ARBA00022496"/>
    </source>
</evidence>
<dbReference type="InterPro" id="IPR037066">
    <property type="entry name" value="Plug_dom_sf"/>
</dbReference>
<evidence type="ECO:0000256" key="7">
    <source>
        <dbReference type="ARBA" id="ARBA00023065"/>
    </source>
</evidence>
<evidence type="ECO:0000259" key="13">
    <source>
        <dbReference type="Pfam" id="PF00593"/>
    </source>
</evidence>
<evidence type="ECO:0000256" key="10">
    <source>
        <dbReference type="ARBA" id="ARBA00023237"/>
    </source>
</evidence>
<evidence type="ECO:0000256" key="11">
    <source>
        <dbReference type="PROSITE-ProRule" id="PRU01360"/>
    </source>
</evidence>
<dbReference type="InterPro" id="IPR012910">
    <property type="entry name" value="Plug_dom"/>
</dbReference>
<keyword evidence="4" id="KW-0410">Iron transport</keyword>
<evidence type="ECO:0000256" key="1">
    <source>
        <dbReference type="ARBA" id="ARBA00004571"/>
    </source>
</evidence>
<name>A0A4V5UUQ0_9BACT</name>
<keyword evidence="15" id="KW-0675">Receptor</keyword>
<reference evidence="15 16" key="1">
    <citation type="submission" date="2019-05" db="EMBL/GenBank/DDBJ databases">
        <title>Panacibacter sp. strain 17mud1-8 Genome sequencing and assembly.</title>
        <authorList>
            <person name="Chhetri G."/>
        </authorList>
    </citation>
    <scope>NUCLEOTIDE SEQUENCE [LARGE SCALE GENOMIC DNA]</scope>
    <source>
        <strain evidence="15 16">17mud1-8</strain>
    </source>
</reference>
<dbReference type="Pfam" id="PF07715">
    <property type="entry name" value="Plug"/>
    <property type="match status" value="1"/>
</dbReference>
<comment type="similarity">
    <text evidence="11 12">Belongs to the TonB-dependent receptor family.</text>
</comment>
<feature type="domain" description="TonB-dependent receptor-like beta-barrel" evidence="13">
    <location>
        <begin position="282"/>
        <end position="712"/>
    </location>
</feature>
<dbReference type="InterPro" id="IPR039426">
    <property type="entry name" value="TonB-dep_rcpt-like"/>
</dbReference>
<evidence type="ECO:0000256" key="12">
    <source>
        <dbReference type="RuleBase" id="RU003357"/>
    </source>
</evidence>
<dbReference type="AlphaFoldDB" id="A0A4V5UUQ0"/>
<dbReference type="Gene3D" id="2.170.130.10">
    <property type="entry name" value="TonB-dependent receptor, plug domain"/>
    <property type="match status" value="1"/>
</dbReference>
<proteinExistence type="inferred from homology"/>
<evidence type="ECO:0000259" key="14">
    <source>
        <dbReference type="Pfam" id="PF07715"/>
    </source>
</evidence>
<dbReference type="InterPro" id="IPR036942">
    <property type="entry name" value="Beta-barrel_TonB_sf"/>
</dbReference>
<dbReference type="SUPFAM" id="SSF49464">
    <property type="entry name" value="Carboxypeptidase regulatory domain-like"/>
    <property type="match status" value="1"/>
</dbReference>
<keyword evidence="5 11" id="KW-0812">Transmembrane</keyword>
<keyword evidence="6" id="KW-0408">Iron</keyword>
<keyword evidence="7" id="KW-0406">Ion transport</keyword>
<dbReference type="Pfam" id="PF00593">
    <property type="entry name" value="TonB_dep_Rec_b-barrel"/>
    <property type="match status" value="1"/>
</dbReference>
<evidence type="ECO:0000313" key="15">
    <source>
        <dbReference type="EMBL" id="TKK69943.1"/>
    </source>
</evidence>
<dbReference type="Gene3D" id="2.60.40.1120">
    <property type="entry name" value="Carboxypeptidase-like, regulatory domain"/>
    <property type="match status" value="1"/>
</dbReference>
<dbReference type="PANTHER" id="PTHR32552">
    <property type="entry name" value="FERRICHROME IRON RECEPTOR-RELATED"/>
    <property type="match status" value="1"/>
</dbReference>
<dbReference type="Proteomes" id="UP000305848">
    <property type="component" value="Unassembled WGS sequence"/>
</dbReference>
<evidence type="ECO:0000256" key="3">
    <source>
        <dbReference type="ARBA" id="ARBA00022452"/>
    </source>
</evidence>
<dbReference type="PANTHER" id="PTHR32552:SF81">
    <property type="entry name" value="TONB-DEPENDENT OUTER MEMBRANE RECEPTOR"/>
    <property type="match status" value="1"/>
</dbReference>
<evidence type="ECO:0000313" key="16">
    <source>
        <dbReference type="Proteomes" id="UP000305848"/>
    </source>
</evidence>
<organism evidence="15 16">
    <name type="scientific">Ilyomonas limi</name>
    <dbReference type="NCBI Taxonomy" id="2575867"/>
    <lineage>
        <taxon>Bacteria</taxon>
        <taxon>Pseudomonadati</taxon>
        <taxon>Bacteroidota</taxon>
        <taxon>Chitinophagia</taxon>
        <taxon>Chitinophagales</taxon>
        <taxon>Chitinophagaceae</taxon>
        <taxon>Ilyomonas</taxon>
    </lineage>
</organism>
<evidence type="ECO:0000256" key="6">
    <source>
        <dbReference type="ARBA" id="ARBA00023004"/>
    </source>
</evidence>
<dbReference type="Gene3D" id="2.40.170.20">
    <property type="entry name" value="TonB-dependent receptor, beta-barrel domain"/>
    <property type="match status" value="1"/>
</dbReference>
<keyword evidence="2 11" id="KW-0813">Transport</keyword>
<dbReference type="SUPFAM" id="SSF56935">
    <property type="entry name" value="Porins"/>
    <property type="match status" value="1"/>
</dbReference>
<dbReference type="GO" id="GO:0009279">
    <property type="term" value="C:cell outer membrane"/>
    <property type="evidence" value="ECO:0007669"/>
    <property type="project" value="UniProtKB-SubCell"/>
</dbReference>
<sequence>MVLPMAYAQVMMTGKILDATTSQPIEGVTVSTSNKQINTISDKNGNFLLSTKSTGDSVFFTAVGYTSKGMAATGAKLLISLTPQFANLNEVVVTAGREVQRRTEVPVAINVISKTTINDTKATRLDMLMNKVPGVYMVDLGNEQHEMSVRQPMGTRNLFLYLEDGIPIRTVGDFNHNALIEINQASMQRIEVVKGPASSLYGSEAVGGAINFITQSPTPFLTGKIQGEMGSKGYKRTDFALSNTYKKLGFFVGGYYANQNQPDNEHNNFNKTAVTLRADYHFNDRLRLSTVADYISYKTDQKGGLDSAHFYNKEYTSFYRFTYRKVNTLRLRSTLTKEWDENNTTSFTVFYRDATIGQNPFYYISNIASNPLKAKGQVNEDAFHSYGSVLQHITKLKAINARFVSGISVDFSPATYMAQFIDIDRDTNKVYYSYTVKDSLLTNYGVDLLNTAAYTQFEYNPTDKLKLVAAARYDRLDYQFDNHLLPDAYTGAPDATNHFDHFTPKLGLTYDFGKNKGAYLNYSLGFAPPDITDLYTGVQVPTLMPSSYNNYEAGGWVSFAAGNGYAEVSLYNLEGKNEIVSVRLADGSYQNQNAGRTSHKGIEANIKYAPTEDINIRLSGAYAAHRYVEYAEQGKDYAGHTMAQAPPLIYNSEITYKPHYFKGFRIAAEVQGMNKYFTDPQNTATYKGFTLFNIRAGYNIKGVELWANCLNVTDKVFATVVEKSAYGTSYRPGQLRTLNIGVAYNFRNQ</sequence>
<keyword evidence="16" id="KW-1185">Reference proteome</keyword>
<dbReference type="GO" id="GO:0006826">
    <property type="term" value="P:iron ion transport"/>
    <property type="evidence" value="ECO:0007669"/>
    <property type="project" value="UniProtKB-KW"/>
</dbReference>
<dbReference type="PROSITE" id="PS52016">
    <property type="entry name" value="TONB_DEPENDENT_REC_3"/>
    <property type="match status" value="1"/>
</dbReference>
<evidence type="ECO:0000256" key="8">
    <source>
        <dbReference type="ARBA" id="ARBA00023077"/>
    </source>
</evidence>
<keyword evidence="10 11" id="KW-0998">Cell outer membrane</keyword>
<keyword evidence="9 11" id="KW-0472">Membrane</keyword>
<comment type="subcellular location">
    <subcellularLocation>
        <location evidence="1 11">Cell outer membrane</location>
        <topology evidence="1 11">Multi-pass membrane protein</topology>
    </subcellularLocation>
</comment>
<keyword evidence="8 12" id="KW-0798">TonB box</keyword>
<dbReference type="CDD" id="cd01347">
    <property type="entry name" value="ligand_gated_channel"/>
    <property type="match status" value="1"/>
</dbReference>
<comment type="caution">
    <text evidence="15">The sequence shown here is derived from an EMBL/GenBank/DDBJ whole genome shotgun (WGS) entry which is preliminary data.</text>
</comment>
<evidence type="ECO:0000256" key="5">
    <source>
        <dbReference type="ARBA" id="ARBA00022692"/>
    </source>
</evidence>
<keyword evidence="3 11" id="KW-1134">Transmembrane beta strand</keyword>
<dbReference type="EMBL" id="SZQL01000004">
    <property type="protein sequence ID" value="TKK69943.1"/>
    <property type="molecule type" value="Genomic_DNA"/>
</dbReference>
<accession>A0A4V5UUQ0</accession>
<dbReference type="Pfam" id="PF13715">
    <property type="entry name" value="CarbopepD_reg_2"/>
    <property type="match status" value="1"/>
</dbReference>
<evidence type="ECO:0000256" key="9">
    <source>
        <dbReference type="ARBA" id="ARBA00023136"/>
    </source>
</evidence>
<protein>
    <submittedName>
        <fullName evidence="15">TonB-dependent receptor</fullName>
    </submittedName>
</protein>
<dbReference type="InterPro" id="IPR008969">
    <property type="entry name" value="CarboxyPept-like_regulatory"/>
</dbReference>
<dbReference type="OrthoDB" id="9782587at2"/>
<evidence type="ECO:0000256" key="2">
    <source>
        <dbReference type="ARBA" id="ARBA00022448"/>
    </source>
</evidence>